<sequence>MGWCKGRVNGSPGQSRLPYTGHRMVAYEQRGIAESERRDPNAGDWNVRRHRFTAGAATSACRPPGFDFFLWHGYRTGRISDKFHFCFF</sequence>
<name>A0A4U6WFT0_SETVI</name>
<gene>
    <name evidence="1" type="ORF">SEVIR_1G334300v2</name>
</gene>
<accession>A0A4U6WFT0</accession>
<keyword evidence="2" id="KW-1185">Reference proteome</keyword>
<dbReference type="AlphaFoldDB" id="A0A4U6WFT0"/>
<dbReference type="Proteomes" id="UP000298652">
    <property type="component" value="Chromosome 1"/>
</dbReference>
<dbReference type="EMBL" id="CM016552">
    <property type="protein sequence ID" value="TKW41698.1"/>
    <property type="molecule type" value="Genomic_DNA"/>
</dbReference>
<proteinExistence type="predicted"/>
<organism evidence="1 2">
    <name type="scientific">Setaria viridis</name>
    <name type="common">Green bristlegrass</name>
    <name type="synonym">Setaria italica subsp. viridis</name>
    <dbReference type="NCBI Taxonomy" id="4556"/>
    <lineage>
        <taxon>Eukaryota</taxon>
        <taxon>Viridiplantae</taxon>
        <taxon>Streptophyta</taxon>
        <taxon>Embryophyta</taxon>
        <taxon>Tracheophyta</taxon>
        <taxon>Spermatophyta</taxon>
        <taxon>Magnoliopsida</taxon>
        <taxon>Liliopsida</taxon>
        <taxon>Poales</taxon>
        <taxon>Poaceae</taxon>
        <taxon>PACMAD clade</taxon>
        <taxon>Panicoideae</taxon>
        <taxon>Panicodae</taxon>
        <taxon>Paniceae</taxon>
        <taxon>Cenchrinae</taxon>
        <taxon>Setaria</taxon>
    </lineage>
</organism>
<dbReference type="Gramene" id="TKW41698">
    <property type="protein sequence ID" value="TKW41698"/>
    <property type="gene ID" value="SEVIR_1G334300v2"/>
</dbReference>
<reference evidence="1" key="1">
    <citation type="submission" date="2019-03" db="EMBL/GenBank/DDBJ databases">
        <title>WGS assembly of Setaria viridis.</title>
        <authorList>
            <person name="Huang P."/>
            <person name="Jenkins J."/>
            <person name="Grimwood J."/>
            <person name="Barry K."/>
            <person name="Healey A."/>
            <person name="Mamidi S."/>
            <person name="Sreedasyam A."/>
            <person name="Shu S."/>
            <person name="Feldman M."/>
            <person name="Wu J."/>
            <person name="Yu Y."/>
            <person name="Chen C."/>
            <person name="Johnson J."/>
            <person name="Rokhsar D."/>
            <person name="Baxter I."/>
            <person name="Schmutz J."/>
            <person name="Brutnell T."/>
            <person name="Kellogg E."/>
        </authorList>
    </citation>
    <scope>NUCLEOTIDE SEQUENCE [LARGE SCALE GENOMIC DNA]</scope>
</reference>
<protein>
    <submittedName>
        <fullName evidence="1">Uncharacterized protein</fullName>
    </submittedName>
</protein>
<evidence type="ECO:0000313" key="1">
    <source>
        <dbReference type="EMBL" id="TKW41698.1"/>
    </source>
</evidence>
<evidence type="ECO:0000313" key="2">
    <source>
        <dbReference type="Proteomes" id="UP000298652"/>
    </source>
</evidence>